<protein>
    <submittedName>
        <fullName evidence="2">Uncharacterized protein</fullName>
    </submittedName>
</protein>
<organism evidence="2 3">
    <name type="scientific">Flavobacterium magnesitis</name>
    <dbReference type="NCBI Taxonomy" id="3138077"/>
    <lineage>
        <taxon>Bacteria</taxon>
        <taxon>Pseudomonadati</taxon>
        <taxon>Bacteroidota</taxon>
        <taxon>Flavobacteriia</taxon>
        <taxon>Flavobacteriales</taxon>
        <taxon>Flavobacteriaceae</taxon>
        <taxon>Flavobacterium</taxon>
    </lineage>
</organism>
<dbReference type="RefSeq" id="WP_373392615.1">
    <property type="nucleotide sequence ID" value="NZ_JBCFQJ010000025.1"/>
</dbReference>
<keyword evidence="1" id="KW-0472">Membrane</keyword>
<reference evidence="2 3" key="1">
    <citation type="submission" date="2024-04" db="EMBL/GenBank/DDBJ databases">
        <title>New Clade of Flavobacterium.</title>
        <authorList>
            <person name="Matos L."/>
            <person name="Proenca D.N."/>
            <person name="Fransisco R.M."/>
            <person name="Chung A.P."/>
            <person name="Maccario L."/>
            <person name="Sorensen S.J."/>
            <person name="Morais P.V."/>
        </authorList>
    </citation>
    <scope>NUCLEOTIDE SEQUENCE [LARGE SCALE GENOMIC DNA]</scope>
    <source>
        <strain evidence="2 3">FBOR7N2.3</strain>
    </source>
</reference>
<evidence type="ECO:0000313" key="2">
    <source>
        <dbReference type="EMBL" id="MFA9195426.1"/>
    </source>
</evidence>
<comment type="caution">
    <text evidence="2">The sequence shown here is derived from an EMBL/GenBank/DDBJ whole genome shotgun (WGS) entry which is preliminary data.</text>
</comment>
<feature type="transmembrane region" description="Helical" evidence="1">
    <location>
        <begin position="20"/>
        <end position="52"/>
    </location>
</feature>
<feature type="transmembrane region" description="Helical" evidence="1">
    <location>
        <begin position="73"/>
        <end position="94"/>
    </location>
</feature>
<keyword evidence="1" id="KW-1133">Transmembrane helix</keyword>
<evidence type="ECO:0000256" key="1">
    <source>
        <dbReference type="SAM" id="Phobius"/>
    </source>
</evidence>
<dbReference type="EMBL" id="JBCFQK010000022">
    <property type="protein sequence ID" value="MFA9195426.1"/>
    <property type="molecule type" value="Genomic_DNA"/>
</dbReference>
<name>A0ABV4TMS5_9FLAO</name>
<keyword evidence="1" id="KW-0812">Transmembrane</keyword>
<dbReference type="Proteomes" id="UP001574170">
    <property type="component" value="Unassembled WGS sequence"/>
</dbReference>
<sequence length="102" mass="11877">MDGFFRTSANIFEFYKSTFLITLSVSLLGLVFGGFEIFKIILVGFGFWISILMKEVNSKKEYLFYYNNGISKLKLLSISFLMNVVFSVLIIWIFNQIMYLHG</sequence>
<keyword evidence="3" id="KW-1185">Reference proteome</keyword>
<evidence type="ECO:0000313" key="3">
    <source>
        <dbReference type="Proteomes" id="UP001574170"/>
    </source>
</evidence>
<gene>
    <name evidence="2" type="ORF">AAGV33_13515</name>
</gene>
<proteinExistence type="predicted"/>
<accession>A0ABV4TMS5</accession>